<comment type="caution">
    <text evidence="1">The sequence shown here is derived from an EMBL/GenBank/DDBJ whole genome shotgun (WGS) entry which is preliminary data.</text>
</comment>
<organism evidence="1 2">
    <name type="scientific">Lottiidibacillus patelloidae</name>
    <dbReference type="NCBI Taxonomy" id="2670334"/>
    <lineage>
        <taxon>Bacteria</taxon>
        <taxon>Bacillati</taxon>
        <taxon>Bacillota</taxon>
        <taxon>Bacilli</taxon>
        <taxon>Bacillales</taxon>
        <taxon>Bacillaceae</taxon>
        <taxon>Lottiidibacillus</taxon>
    </lineage>
</organism>
<reference evidence="2" key="1">
    <citation type="submission" date="2017-08" db="EMBL/GenBank/DDBJ databases">
        <authorList>
            <person name="Huang Z."/>
        </authorList>
    </citation>
    <scope>NUCLEOTIDE SEQUENCE [LARGE SCALE GENOMIC DNA]</scope>
    <source>
        <strain evidence="2">SA5d-4</strain>
    </source>
</reference>
<keyword evidence="2" id="KW-1185">Reference proteome</keyword>
<dbReference type="Proteomes" id="UP000217083">
    <property type="component" value="Unassembled WGS sequence"/>
</dbReference>
<accession>A0A263BV60</accession>
<sequence length="82" mass="8930">MSEPFNEVKQLEMSLKAAQNMVGKATMAMDDNLLQAATEAVNNAHAQLNALSNSGPGTDEELLAQSRQLLAQCEEQINEARR</sequence>
<dbReference type="InterPro" id="IPR020314">
    <property type="entry name" value="Uncharacterised_YpzA"/>
</dbReference>
<gene>
    <name evidence="1" type="ORF">CIB95_08280</name>
</gene>
<dbReference type="AlphaFoldDB" id="A0A263BV60"/>
<name>A0A263BV60_9BACI</name>
<dbReference type="RefSeq" id="WP_094924102.1">
    <property type="nucleotide sequence ID" value="NZ_NPIA01000003.1"/>
</dbReference>
<evidence type="ECO:0008006" key="3">
    <source>
        <dbReference type="Google" id="ProtNLM"/>
    </source>
</evidence>
<proteinExistence type="predicted"/>
<dbReference type="Pfam" id="PF10819">
    <property type="entry name" value="DUF2564"/>
    <property type="match status" value="1"/>
</dbReference>
<evidence type="ECO:0000313" key="1">
    <source>
        <dbReference type="EMBL" id="OZM57442.1"/>
    </source>
</evidence>
<evidence type="ECO:0000313" key="2">
    <source>
        <dbReference type="Proteomes" id="UP000217083"/>
    </source>
</evidence>
<protein>
    <recommendedName>
        <fullName evidence="3">Cytosolic protein</fullName>
    </recommendedName>
</protein>
<dbReference type="EMBL" id="NPIA01000003">
    <property type="protein sequence ID" value="OZM57442.1"/>
    <property type="molecule type" value="Genomic_DNA"/>
</dbReference>
<reference evidence="1 2" key="2">
    <citation type="submission" date="2017-09" db="EMBL/GenBank/DDBJ databases">
        <title>Bacillus patelloidae sp. nov., isolated from the intestinal tract of a marine limpet.</title>
        <authorList>
            <person name="Liu R."/>
            <person name="Dong C."/>
            <person name="Shao Z."/>
        </authorList>
    </citation>
    <scope>NUCLEOTIDE SEQUENCE [LARGE SCALE GENOMIC DNA]</scope>
    <source>
        <strain evidence="1 2">SA5d-4</strain>
    </source>
</reference>